<dbReference type="RefSeq" id="WP_170830283.1">
    <property type="nucleotide sequence ID" value="NZ_FNGA01000001.1"/>
</dbReference>
<evidence type="ECO:0000313" key="2">
    <source>
        <dbReference type="Proteomes" id="UP000199053"/>
    </source>
</evidence>
<dbReference type="STRING" id="246191.SAMN05660337_0293"/>
<dbReference type="AlphaFoldDB" id="A0A1G9BI12"/>
<keyword evidence="2" id="KW-1185">Reference proteome</keyword>
<proteinExistence type="predicted"/>
<protein>
    <submittedName>
        <fullName evidence="1">Uncharacterized protein</fullName>
    </submittedName>
</protein>
<sequence>MICSESEAKFKYCPYLMTSDDKMKFCQGVMCMMWRSCDGNKGYCGLAGKPEESK</sequence>
<accession>A0A1G9BI12</accession>
<evidence type="ECO:0000313" key="1">
    <source>
        <dbReference type="EMBL" id="SDK38860.1"/>
    </source>
</evidence>
<organism evidence="1 2">
    <name type="scientific">Maridesulfovibrio ferrireducens</name>
    <dbReference type="NCBI Taxonomy" id="246191"/>
    <lineage>
        <taxon>Bacteria</taxon>
        <taxon>Pseudomonadati</taxon>
        <taxon>Thermodesulfobacteriota</taxon>
        <taxon>Desulfovibrionia</taxon>
        <taxon>Desulfovibrionales</taxon>
        <taxon>Desulfovibrionaceae</taxon>
        <taxon>Maridesulfovibrio</taxon>
    </lineage>
</organism>
<reference evidence="2" key="1">
    <citation type="submission" date="2016-10" db="EMBL/GenBank/DDBJ databases">
        <authorList>
            <person name="Varghese N."/>
            <person name="Submissions S."/>
        </authorList>
    </citation>
    <scope>NUCLEOTIDE SEQUENCE [LARGE SCALE GENOMIC DNA]</scope>
    <source>
        <strain evidence="2">DSM 16995</strain>
    </source>
</reference>
<dbReference type="EMBL" id="FNGA01000001">
    <property type="protein sequence ID" value="SDK38860.1"/>
    <property type="molecule type" value="Genomic_DNA"/>
</dbReference>
<dbReference type="Proteomes" id="UP000199053">
    <property type="component" value="Unassembled WGS sequence"/>
</dbReference>
<name>A0A1G9BI12_9BACT</name>
<gene>
    <name evidence="1" type="ORF">SAMN05660337_0293</name>
</gene>